<evidence type="ECO:0000313" key="17">
    <source>
        <dbReference type="EMBL" id="OEJ88261.1"/>
    </source>
</evidence>
<dbReference type="InterPro" id="IPR050618">
    <property type="entry name" value="Ubq-SigPath_Reg"/>
</dbReference>
<dbReference type="PANTHER" id="PTHR12864">
    <property type="entry name" value="RAN BINDING PROTEIN 9-RELATED"/>
    <property type="match status" value="1"/>
</dbReference>
<dbReference type="InterPro" id="IPR043136">
    <property type="entry name" value="B30.2/SPRY_sf"/>
</dbReference>
<proteinExistence type="inferred from homology"/>
<reference evidence="18" key="1">
    <citation type="journal article" date="2016" name="Genome Announc.">
        <title>Genome sequences of three species of Hanseniaspora isolated from spontaneous wine fermentations.</title>
        <authorList>
            <person name="Sternes P.R."/>
            <person name="Lee D."/>
            <person name="Kutyna D.R."/>
            <person name="Borneman A.R."/>
        </authorList>
    </citation>
    <scope>NUCLEOTIDE SEQUENCE [LARGE SCALE GENOMIC DNA]</scope>
    <source>
        <strain evidence="18">AWRI3579</strain>
    </source>
</reference>
<evidence type="ECO:0000256" key="5">
    <source>
        <dbReference type="ARBA" id="ARBA00022554"/>
    </source>
</evidence>
<dbReference type="SUPFAM" id="SSF49899">
    <property type="entry name" value="Concanavalin A-like lectins/glucanases"/>
    <property type="match status" value="1"/>
</dbReference>
<name>A0A1E5RMZ4_9ASCO</name>
<keyword evidence="10 15" id="KW-1133">Transmembrane helix</keyword>
<organism evidence="17 18">
    <name type="scientific">Hanseniaspora osmophila</name>
    <dbReference type="NCBI Taxonomy" id="56408"/>
    <lineage>
        <taxon>Eukaryota</taxon>
        <taxon>Fungi</taxon>
        <taxon>Dikarya</taxon>
        <taxon>Ascomycota</taxon>
        <taxon>Saccharomycotina</taxon>
        <taxon>Saccharomycetes</taxon>
        <taxon>Saccharomycodales</taxon>
        <taxon>Saccharomycodaceae</taxon>
        <taxon>Hanseniaspora</taxon>
    </lineage>
</organism>
<dbReference type="GO" id="GO:0005774">
    <property type="term" value="C:vacuolar membrane"/>
    <property type="evidence" value="ECO:0007669"/>
    <property type="project" value="UniProtKB-SubCell"/>
</dbReference>
<feature type="domain" description="B30.2/SPRY" evidence="16">
    <location>
        <begin position="145"/>
        <end position="360"/>
    </location>
</feature>
<dbReference type="InterPro" id="IPR003877">
    <property type="entry name" value="SPRY_dom"/>
</dbReference>
<keyword evidence="5" id="KW-0926">Vacuole</keyword>
<evidence type="ECO:0000256" key="13">
    <source>
        <dbReference type="ARBA" id="ARBA00025244"/>
    </source>
</evidence>
<evidence type="ECO:0000256" key="4">
    <source>
        <dbReference type="ARBA" id="ARBA00022448"/>
    </source>
</evidence>
<protein>
    <submittedName>
        <fullName evidence="17">Protein EAR1</fullName>
    </submittedName>
</protein>
<dbReference type="PROSITE" id="PS50188">
    <property type="entry name" value="B302_SPRY"/>
    <property type="match status" value="1"/>
</dbReference>
<evidence type="ECO:0000256" key="8">
    <source>
        <dbReference type="ARBA" id="ARBA00022927"/>
    </source>
</evidence>
<comment type="function">
    <text evidence="13">Components of the endosome-vacuole trafficking pathway that regulates nutrient transport. May be involved in processes which determine whether plasma membrane proteins are degraded or routed to the plasma membrane.</text>
</comment>
<dbReference type="FunCoup" id="A0A1E5RMZ4">
    <property type="interactions" value="56"/>
</dbReference>
<comment type="similarity">
    <text evidence="3">Belongs to the SSH4 family.</text>
</comment>
<evidence type="ECO:0000256" key="12">
    <source>
        <dbReference type="ARBA" id="ARBA00023180"/>
    </source>
</evidence>
<evidence type="ECO:0000259" key="16">
    <source>
        <dbReference type="PROSITE" id="PS50188"/>
    </source>
</evidence>
<dbReference type="AlphaFoldDB" id="A0A1E5RMZ4"/>
<evidence type="ECO:0000256" key="2">
    <source>
        <dbReference type="ARBA" id="ARBA00004639"/>
    </source>
</evidence>
<dbReference type="Pfam" id="PF00622">
    <property type="entry name" value="SPRY"/>
    <property type="match status" value="1"/>
</dbReference>
<dbReference type="Proteomes" id="UP000095728">
    <property type="component" value="Unassembled WGS sequence"/>
</dbReference>
<dbReference type="InterPro" id="IPR013320">
    <property type="entry name" value="ConA-like_dom_sf"/>
</dbReference>
<keyword evidence="7" id="KW-0967">Endosome</keyword>
<evidence type="ECO:0000256" key="10">
    <source>
        <dbReference type="ARBA" id="ARBA00022989"/>
    </source>
</evidence>
<keyword evidence="6 15" id="KW-0812">Transmembrane</keyword>
<keyword evidence="12" id="KW-0325">Glycoprotein</keyword>
<evidence type="ECO:0000256" key="9">
    <source>
        <dbReference type="ARBA" id="ARBA00022968"/>
    </source>
</evidence>
<comment type="caution">
    <text evidence="17">The sequence shown here is derived from an EMBL/GenBank/DDBJ whole genome shotgun (WGS) entry which is preliminary data.</text>
</comment>
<gene>
    <name evidence="17" type="ORF">AWRI3579_g897</name>
</gene>
<dbReference type="STRING" id="56408.A0A1E5RMZ4"/>
<dbReference type="FunFam" id="2.60.120.920:FF:000065">
    <property type="entry name" value="Ear1p"/>
    <property type="match status" value="1"/>
</dbReference>
<evidence type="ECO:0000256" key="11">
    <source>
        <dbReference type="ARBA" id="ARBA00023136"/>
    </source>
</evidence>
<dbReference type="InParanoid" id="A0A1E5RMZ4"/>
<evidence type="ECO:0000256" key="3">
    <source>
        <dbReference type="ARBA" id="ARBA00006990"/>
    </source>
</evidence>
<dbReference type="InterPro" id="IPR001870">
    <property type="entry name" value="B30.2/SPRY"/>
</dbReference>
<accession>A0A1E5RMZ4</accession>
<feature type="transmembrane region" description="Helical" evidence="15">
    <location>
        <begin position="20"/>
        <end position="47"/>
    </location>
</feature>
<dbReference type="OrthoDB" id="258495at2759"/>
<sequence>MNMNDGTNHDMAPPMELDLIDFFIFLFYTFGVMFFSLLCLVMMYVIVKNIIMRLFGLVVANSGDESSTDHTRTISLLDPRYVDQRLNDQTHGSRGQRYDLTKYYDDPQDVELELEKLPTEEQFYYKQGEEYMKHNPPFLLLNDNDFDPIMTEQTMTYIEEEGAGAWEFQPDQNLPNDTILVDNKTDLRFLNYGYEASIMTTLPIPYKNRVYYYECKIYEMNTADKNQEEVDTADENLQTSMNEDEVISIGFASNPYPSFRLPGKHHHSVAYESNGGRRMNSSFPLSPELQHLLPKIQKGDVMGIGYRVRSGTVFFTHNGKKVKEVEVGGHIRKWRLKYLYPIVGANIPCRVSCNFGTSGFVFVEANVKKWRFASMNGLKMPPPAYGNVGSDAILEEGHSNVTEGSIYMANRGSFSGGQTSKNSGNLSAEHLRLLDDDRDDAEGEMANQYHDYEAENSDSNASDMTNEDTDNDADELDPPPPDFNFSNPVPTLQNDAISLNTLAPQNPPEYFSDLERN</sequence>
<evidence type="ECO:0000256" key="14">
    <source>
        <dbReference type="SAM" id="MobiDB-lite"/>
    </source>
</evidence>
<evidence type="ECO:0000256" key="1">
    <source>
        <dbReference type="ARBA" id="ARBA00004576"/>
    </source>
</evidence>
<feature type="compositionally biased region" description="Acidic residues" evidence="14">
    <location>
        <begin position="465"/>
        <end position="477"/>
    </location>
</feature>
<keyword evidence="8" id="KW-0653">Protein transport</keyword>
<evidence type="ECO:0000313" key="18">
    <source>
        <dbReference type="Proteomes" id="UP000095728"/>
    </source>
</evidence>
<dbReference type="GO" id="GO:0015031">
    <property type="term" value="P:protein transport"/>
    <property type="evidence" value="ECO:0007669"/>
    <property type="project" value="UniProtKB-KW"/>
</dbReference>
<dbReference type="SMART" id="SM00449">
    <property type="entry name" value="SPRY"/>
    <property type="match status" value="1"/>
</dbReference>
<evidence type="ECO:0000256" key="15">
    <source>
        <dbReference type="SAM" id="Phobius"/>
    </source>
</evidence>
<dbReference type="GO" id="GO:0010008">
    <property type="term" value="C:endosome membrane"/>
    <property type="evidence" value="ECO:0007669"/>
    <property type="project" value="UniProtKB-SubCell"/>
</dbReference>
<keyword evidence="11 15" id="KW-0472">Membrane</keyword>
<evidence type="ECO:0000256" key="6">
    <source>
        <dbReference type="ARBA" id="ARBA00022692"/>
    </source>
</evidence>
<dbReference type="EMBL" id="LPNM01000005">
    <property type="protein sequence ID" value="OEJ88261.1"/>
    <property type="molecule type" value="Genomic_DNA"/>
</dbReference>
<keyword evidence="9" id="KW-0735">Signal-anchor</keyword>
<comment type="subcellular location">
    <subcellularLocation>
        <location evidence="2">Endosome membrane</location>
        <topology evidence="2">Single-pass type II membrane protein</topology>
    </subcellularLocation>
    <subcellularLocation>
        <location evidence="1">Vacuole membrane</location>
        <topology evidence="1">Single-pass type II membrane protein</topology>
    </subcellularLocation>
</comment>
<evidence type="ECO:0000256" key="7">
    <source>
        <dbReference type="ARBA" id="ARBA00022753"/>
    </source>
</evidence>
<keyword evidence="18" id="KW-1185">Reference proteome</keyword>
<dbReference type="Gene3D" id="2.60.120.920">
    <property type="match status" value="1"/>
</dbReference>
<keyword evidence="4" id="KW-0813">Transport</keyword>
<feature type="region of interest" description="Disordered" evidence="14">
    <location>
        <begin position="448"/>
        <end position="492"/>
    </location>
</feature>